<evidence type="ECO:0008006" key="4">
    <source>
        <dbReference type="Google" id="ProtNLM"/>
    </source>
</evidence>
<keyword evidence="1" id="KW-0472">Membrane</keyword>
<evidence type="ECO:0000313" key="2">
    <source>
        <dbReference type="EMBL" id="GLC27861.1"/>
    </source>
</evidence>
<evidence type="ECO:0000313" key="3">
    <source>
        <dbReference type="Proteomes" id="UP001161325"/>
    </source>
</evidence>
<proteinExistence type="predicted"/>
<name>A0AA37QFE2_9BACT</name>
<keyword evidence="1" id="KW-1133">Transmembrane helix</keyword>
<comment type="caution">
    <text evidence="2">The sequence shown here is derived from an EMBL/GenBank/DDBJ whole genome shotgun (WGS) entry which is preliminary data.</text>
</comment>
<feature type="transmembrane region" description="Helical" evidence="1">
    <location>
        <begin position="94"/>
        <end position="115"/>
    </location>
</feature>
<keyword evidence="3" id="KW-1185">Reference proteome</keyword>
<reference evidence="2" key="1">
    <citation type="submission" date="2022-08" db="EMBL/GenBank/DDBJ databases">
        <title>Draft genome sequencing of Roseisolibacter agri AW1220.</title>
        <authorList>
            <person name="Tobiishi Y."/>
            <person name="Tonouchi A."/>
        </authorList>
    </citation>
    <scope>NUCLEOTIDE SEQUENCE</scope>
    <source>
        <strain evidence="2">AW1220</strain>
    </source>
</reference>
<feature type="transmembrane region" description="Helical" evidence="1">
    <location>
        <begin position="63"/>
        <end position="82"/>
    </location>
</feature>
<organism evidence="2 3">
    <name type="scientific">Roseisolibacter agri</name>
    <dbReference type="NCBI Taxonomy" id="2014610"/>
    <lineage>
        <taxon>Bacteria</taxon>
        <taxon>Pseudomonadati</taxon>
        <taxon>Gemmatimonadota</taxon>
        <taxon>Gemmatimonadia</taxon>
        <taxon>Gemmatimonadales</taxon>
        <taxon>Gemmatimonadaceae</taxon>
        <taxon>Roseisolibacter</taxon>
    </lineage>
</organism>
<dbReference type="AlphaFoldDB" id="A0AA37QFE2"/>
<dbReference type="RefSeq" id="WP_284352291.1">
    <property type="nucleotide sequence ID" value="NZ_BRXS01000007.1"/>
</dbReference>
<protein>
    <recommendedName>
        <fullName evidence="4">DUF2306 domain-containing protein</fullName>
    </recommendedName>
</protein>
<feature type="transmembrane region" description="Helical" evidence="1">
    <location>
        <begin position="127"/>
        <end position="144"/>
    </location>
</feature>
<sequence>MRPTVLLHVLGGAVGLLTGFVALYAAKGATLHRRSGIVFVGAMLWMCAFALLAMAVYRSWYVVNVLAAVLTSYLVVTGLTAVRAPTPAIRRLEHALTPLAALVGVAGIALGVAAIRNGGKLQGIPAYPYLMFGGVGLLGSALDVRRMRTGPLRGARRLARHLWRMCFALFVGAMSFFLGQADVIPKPIRIMPLLAVPPLAVLVTMLWWLWRVRRRRVGVPAAPLRAFGGEVASRG</sequence>
<keyword evidence="1" id="KW-0812">Transmembrane</keyword>
<feature type="transmembrane region" description="Helical" evidence="1">
    <location>
        <begin position="165"/>
        <end position="184"/>
    </location>
</feature>
<feature type="transmembrane region" description="Helical" evidence="1">
    <location>
        <begin position="190"/>
        <end position="210"/>
    </location>
</feature>
<accession>A0AA37QFE2</accession>
<feature type="transmembrane region" description="Helical" evidence="1">
    <location>
        <begin position="6"/>
        <end position="25"/>
    </location>
</feature>
<feature type="transmembrane region" description="Helical" evidence="1">
    <location>
        <begin position="37"/>
        <end position="57"/>
    </location>
</feature>
<dbReference type="Proteomes" id="UP001161325">
    <property type="component" value="Unassembled WGS sequence"/>
</dbReference>
<dbReference type="EMBL" id="BRXS01000007">
    <property type="protein sequence ID" value="GLC27861.1"/>
    <property type="molecule type" value="Genomic_DNA"/>
</dbReference>
<evidence type="ECO:0000256" key="1">
    <source>
        <dbReference type="SAM" id="Phobius"/>
    </source>
</evidence>
<gene>
    <name evidence="2" type="ORF">rosag_43740</name>
</gene>